<comment type="similarity">
    <text evidence="2">Belongs to the ferredoxin--NADP reductase type 1 family.</text>
</comment>
<keyword evidence="5" id="KW-0547">Nucleotide-binding</keyword>
<dbReference type="PANTHER" id="PTHR47878:SF1">
    <property type="entry name" value="FLAVODOXIN_FERREDOXIN--NADP REDUCTASE"/>
    <property type="match status" value="1"/>
</dbReference>
<dbReference type="GO" id="GO:0004324">
    <property type="term" value="F:ferredoxin-NADP+ reductase activity"/>
    <property type="evidence" value="ECO:0007669"/>
    <property type="project" value="UniProtKB-EC"/>
</dbReference>
<dbReference type="EMBL" id="UOFE01000034">
    <property type="protein sequence ID" value="VAW53506.1"/>
    <property type="molecule type" value="Genomic_DNA"/>
</dbReference>
<dbReference type="CDD" id="cd06195">
    <property type="entry name" value="FNR1"/>
    <property type="match status" value="1"/>
</dbReference>
<evidence type="ECO:0000259" key="9">
    <source>
        <dbReference type="PROSITE" id="PS51384"/>
    </source>
</evidence>
<dbReference type="SUPFAM" id="SSF52343">
    <property type="entry name" value="Ferredoxin reductase-like, C-terminal NADP-linked domain"/>
    <property type="match status" value="1"/>
</dbReference>
<keyword evidence="7" id="KW-0521">NADP</keyword>
<keyword evidence="8 10" id="KW-0560">Oxidoreductase</keyword>
<dbReference type="GO" id="GO:0034599">
    <property type="term" value="P:cellular response to oxidative stress"/>
    <property type="evidence" value="ECO:0007669"/>
    <property type="project" value="TreeGrafter"/>
</dbReference>
<dbReference type="InterPro" id="IPR033892">
    <property type="entry name" value="FNR_bac"/>
</dbReference>
<evidence type="ECO:0000313" key="10">
    <source>
        <dbReference type="EMBL" id="VAW53506.1"/>
    </source>
</evidence>
<protein>
    <recommendedName>
        <fullName evidence="3">ferredoxin--NADP(+) reductase</fullName>
        <ecNumber evidence="3">1.18.1.2</ecNumber>
    </recommendedName>
</protein>
<dbReference type="GO" id="GO:0000166">
    <property type="term" value="F:nucleotide binding"/>
    <property type="evidence" value="ECO:0007669"/>
    <property type="project" value="UniProtKB-KW"/>
</dbReference>
<evidence type="ECO:0000256" key="6">
    <source>
        <dbReference type="ARBA" id="ARBA00022827"/>
    </source>
</evidence>
<evidence type="ECO:0000256" key="4">
    <source>
        <dbReference type="ARBA" id="ARBA00022630"/>
    </source>
</evidence>
<dbReference type="EC" id="1.18.1.2" evidence="3"/>
<feature type="domain" description="FAD-binding FR-type" evidence="9">
    <location>
        <begin position="2"/>
        <end position="101"/>
    </location>
</feature>
<dbReference type="InterPro" id="IPR039261">
    <property type="entry name" value="FNR_nucleotide-bd"/>
</dbReference>
<gene>
    <name evidence="10" type="ORF">MNBD_GAMMA05-404</name>
</gene>
<keyword evidence="6" id="KW-0274">FAD</keyword>
<proteinExistence type="inferred from homology"/>
<evidence type="ECO:0000256" key="5">
    <source>
        <dbReference type="ARBA" id="ARBA00022741"/>
    </source>
</evidence>
<keyword evidence="4" id="KW-0285">Flavoprotein</keyword>
<dbReference type="GO" id="GO:0042167">
    <property type="term" value="P:heme catabolic process"/>
    <property type="evidence" value="ECO:0007669"/>
    <property type="project" value="TreeGrafter"/>
</dbReference>
<dbReference type="InterPro" id="IPR008333">
    <property type="entry name" value="Cbr1-like_FAD-bd_dom"/>
</dbReference>
<dbReference type="Pfam" id="PF00970">
    <property type="entry name" value="FAD_binding_6"/>
    <property type="match status" value="1"/>
</dbReference>
<dbReference type="Gene3D" id="2.40.30.10">
    <property type="entry name" value="Translation factors"/>
    <property type="match status" value="1"/>
</dbReference>
<evidence type="ECO:0000256" key="8">
    <source>
        <dbReference type="ARBA" id="ARBA00023002"/>
    </source>
</evidence>
<accession>A0A3B0X9M0</accession>
<evidence type="ECO:0000256" key="2">
    <source>
        <dbReference type="ARBA" id="ARBA00008312"/>
    </source>
</evidence>
<dbReference type="InterPro" id="IPR017927">
    <property type="entry name" value="FAD-bd_FR_type"/>
</dbReference>
<evidence type="ECO:0000256" key="1">
    <source>
        <dbReference type="ARBA" id="ARBA00001974"/>
    </source>
</evidence>
<dbReference type="PROSITE" id="PS51384">
    <property type="entry name" value="FAD_FR"/>
    <property type="match status" value="1"/>
</dbReference>
<comment type="cofactor">
    <cofactor evidence="1">
        <name>FAD</name>
        <dbReference type="ChEBI" id="CHEBI:57692"/>
    </cofactor>
</comment>
<dbReference type="Pfam" id="PF00175">
    <property type="entry name" value="NAD_binding_1"/>
    <property type="match status" value="1"/>
</dbReference>
<dbReference type="Gene3D" id="3.40.50.80">
    <property type="entry name" value="Nucleotide-binding domain of ferredoxin-NADP reductase (FNR) module"/>
    <property type="match status" value="1"/>
</dbReference>
<dbReference type="InterPro" id="IPR017938">
    <property type="entry name" value="Riboflavin_synthase-like_b-brl"/>
</dbReference>
<dbReference type="InterPro" id="IPR001433">
    <property type="entry name" value="OxRdtase_FAD/NAD-bd"/>
</dbReference>
<dbReference type="AlphaFoldDB" id="A0A3B0X9M0"/>
<dbReference type="InterPro" id="IPR051930">
    <property type="entry name" value="FNR_type-1"/>
</dbReference>
<name>A0A3B0X9M0_9ZZZZ</name>
<reference evidence="10" key="1">
    <citation type="submission" date="2018-06" db="EMBL/GenBank/DDBJ databases">
        <authorList>
            <person name="Zhirakovskaya E."/>
        </authorList>
    </citation>
    <scope>NUCLEOTIDE SEQUENCE</scope>
</reference>
<organism evidence="10">
    <name type="scientific">hydrothermal vent metagenome</name>
    <dbReference type="NCBI Taxonomy" id="652676"/>
    <lineage>
        <taxon>unclassified sequences</taxon>
        <taxon>metagenomes</taxon>
        <taxon>ecological metagenomes</taxon>
    </lineage>
</organism>
<sequence length="246" mass="28154">MANWLASEIIEKIQWNERLFSLRIQSEFKDFVAGQFVRVALDIDGERVARPYSLVNKPGDDYLEIYFNIVPEGPLSPPLAELEVGDEIFVTDKANGFLTVDEVPECKYLWLLATGTGVGPFLSTLKSEKVWQRFEKVILGYSVRDESELSYREQIAEIESLHGEQFCFVPFVTREKIESAMTQRIPVCIKNGSFEELAGIIMDENSHIMMCGNSAMLTSVTEILETRGLRKHRRREPGHITTEKYH</sequence>
<evidence type="ECO:0000256" key="3">
    <source>
        <dbReference type="ARBA" id="ARBA00013223"/>
    </source>
</evidence>
<dbReference type="SUPFAM" id="SSF63380">
    <property type="entry name" value="Riboflavin synthase domain-like"/>
    <property type="match status" value="1"/>
</dbReference>
<dbReference type="PANTHER" id="PTHR47878">
    <property type="entry name" value="OXIDOREDUCTASE FAD/NAD(P)-BINDING DOMAIN PROTEIN"/>
    <property type="match status" value="1"/>
</dbReference>
<evidence type="ECO:0000256" key="7">
    <source>
        <dbReference type="ARBA" id="ARBA00022857"/>
    </source>
</evidence>